<dbReference type="RefSeq" id="WP_220231119.1">
    <property type="nucleotide sequence ID" value="NZ_JAICBX010000006.1"/>
</dbReference>
<name>A0AAE3D442_9HYPH</name>
<dbReference type="EMBL" id="JAICBX010000006">
    <property type="protein sequence ID" value="MBW8640388.1"/>
    <property type="molecule type" value="Genomic_DNA"/>
</dbReference>
<sequence>MSTKLKKGYALRRMFVDGEVVEPGEACTVPEGDADYLKNLGKFTTDKAEADKLKKTKAPA</sequence>
<evidence type="ECO:0000313" key="1">
    <source>
        <dbReference type="EMBL" id="MBW8640388.1"/>
    </source>
</evidence>
<reference evidence="1" key="1">
    <citation type="submission" date="2021-08" db="EMBL/GenBank/DDBJ databases">
        <title>Hoeflea bacterium WL0058 sp. nov., isolated from the sediment.</title>
        <authorList>
            <person name="Wang L."/>
            <person name="Zhang D."/>
        </authorList>
    </citation>
    <scope>NUCLEOTIDE SEQUENCE</scope>
    <source>
        <strain evidence="1">WL0058</strain>
    </source>
</reference>
<comment type="caution">
    <text evidence="1">The sequence shown here is derived from an EMBL/GenBank/DDBJ whole genome shotgun (WGS) entry which is preliminary data.</text>
</comment>
<organism evidence="1 2">
    <name type="scientific">Flavimaribacter sediminis</name>
    <dbReference type="NCBI Taxonomy" id="2865987"/>
    <lineage>
        <taxon>Bacteria</taxon>
        <taxon>Pseudomonadati</taxon>
        <taxon>Pseudomonadota</taxon>
        <taxon>Alphaproteobacteria</taxon>
        <taxon>Hyphomicrobiales</taxon>
        <taxon>Rhizobiaceae</taxon>
        <taxon>Flavimaribacter</taxon>
    </lineage>
</organism>
<proteinExistence type="predicted"/>
<accession>A0AAE3D442</accession>
<dbReference type="Proteomes" id="UP001196509">
    <property type="component" value="Unassembled WGS sequence"/>
</dbReference>
<gene>
    <name evidence="1" type="ORF">K1W69_24565</name>
</gene>
<keyword evidence="2" id="KW-1185">Reference proteome</keyword>
<dbReference type="AlphaFoldDB" id="A0AAE3D442"/>
<evidence type="ECO:0000313" key="2">
    <source>
        <dbReference type="Proteomes" id="UP001196509"/>
    </source>
</evidence>
<protein>
    <submittedName>
        <fullName evidence="1">Uncharacterized protein</fullName>
    </submittedName>
</protein>